<evidence type="ECO:0000313" key="5">
    <source>
        <dbReference type="EMBL" id="KAJ8751439.1"/>
    </source>
</evidence>
<keyword evidence="4" id="KW-0121">Carboxypeptidase</keyword>
<evidence type="ECO:0000256" key="4">
    <source>
        <dbReference type="RuleBase" id="RU361156"/>
    </source>
</evidence>
<keyword evidence="4" id="KW-0732">Signal</keyword>
<dbReference type="Pfam" id="PF00450">
    <property type="entry name" value="Peptidase_S10"/>
    <property type="match status" value="1"/>
</dbReference>
<dbReference type="GO" id="GO:0005773">
    <property type="term" value="C:vacuole"/>
    <property type="evidence" value="ECO:0007669"/>
    <property type="project" value="TreeGrafter"/>
</dbReference>
<comment type="caution">
    <text evidence="5">The sequence shown here is derived from an EMBL/GenBank/DDBJ whole genome shotgun (WGS) entry which is preliminary data.</text>
</comment>
<dbReference type="Gene3D" id="3.40.50.11320">
    <property type="match status" value="1"/>
</dbReference>
<dbReference type="PROSITE" id="PS00131">
    <property type="entry name" value="CARBOXYPEPT_SER_SER"/>
    <property type="match status" value="1"/>
</dbReference>
<comment type="similarity">
    <text evidence="2 4">Belongs to the peptidase S10 family.</text>
</comment>
<evidence type="ECO:0000313" key="6">
    <source>
        <dbReference type="Proteomes" id="UP001159364"/>
    </source>
</evidence>
<accession>A0AAV8SHF6</accession>
<dbReference type="SUPFAM" id="SSF53474">
    <property type="entry name" value="alpha/beta-Hydrolases"/>
    <property type="match status" value="1"/>
</dbReference>
<reference evidence="5 6" key="1">
    <citation type="submission" date="2021-09" db="EMBL/GenBank/DDBJ databases">
        <title>Genomic insights and catalytic innovation underlie evolution of tropane alkaloids biosynthesis.</title>
        <authorList>
            <person name="Wang Y.-J."/>
            <person name="Tian T."/>
            <person name="Huang J.-P."/>
            <person name="Huang S.-X."/>
        </authorList>
    </citation>
    <scope>NUCLEOTIDE SEQUENCE [LARGE SCALE GENOMIC DNA]</scope>
    <source>
        <strain evidence="5">KIB-2018</strain>
        <tissue evidence="5">Leaf</tissue>
    </source>
</reference>
<dbReference type="GO" id="GO:0006508">
    <property type="term" value="P:proteolysis"/>
    <property type="evidence" value="ECO:0007669"/>
    <property type="project" value="UniProtKB-KW"/>
</dbReference>
<keyword evidence="4" id="KW-0645">Protease</keyword>
<keyword evidence="4" id="KW-0378">Hydrolase</keyword>
<dbReference type="AlphaFoldDB" id="A0AAV8SHF6"/>
<evidence type="ECO:0000256" key="2">
    <source>
        <dbReference type="ARBA" id="ARBA00009431"/>
    </source>
</evidence>
<organism evidence="5 6">
    <name type="scientific">Erythroxylum novogranatense</name>
    <dbReference type="NCBI Taxonomy" id="1862640"/>
    <lineage>
        <taxon>Eukaryota</taxon>
        <taxon>Viridiplantae</taxon>
        <taxon>Streptophyta</taxon>
        <taxon>Embryophyta</taxon>
        <taxon>Tracheophyta</taxon>
        <taxon>Spermatophyta</taxon>
        <taxon>Magnoliopsida</taxon>
        <taxon>eudicotyledons</taxon>
        <taxon>Gunneridae</taxon>
        <taxon>Pentapetalae</taxon>
        <taxon>rosids</taxon>
        <taxon>fabids</taxon>
        <taxon>Malpighiales</taxon>
        <taxon>Erythroxylaceae</taxon>
        <taxon>Erythroxylum</taxon>
    </lineage>
</organism>
<dbReference type="Gene3D" id="3.40.50.1820">
    <property type="entry name" value="alpha/beta hydrolase"/>
    <property type="match status" value="1"/>
</dbReference>
<comment type="subcellular location">
    <subcellularLocation>
        <location evidence="1">Secreted</location>
    </subcellularLocation>
</comment>
<dbReference type="Proteomes" id="UP001159364">
    <property type="component" value="Linkage Group LG11"/>
</dbReference>
<dbReference type="InterPro" id="IPR001563">
    <property type="entry name" value="Peptidase_S10"/>
</dbReference>
<dbReference type="Gene3D" id="6.10.250.940">
    <property type="match status" value="1"/>
</dbReference>
<dbReference type="InterPro" id="IPR029058">
    <property type="entry name" value="AB_hydrolase_fold"/>
</dbReference>
<proteinExistence type="inferred from homology"/>
<dbReference type="EMBL" id="JAIWQS010000011">
    <property type="protein sequence ID" value="KAJ8751439.1"/>
    <property type="molecule type" value="Genomic_DNA"/>
</dbReference>
<evidence type="ECO:0000256" key="3">
    <source>
        <dbReference type="ARBA" id="ARBA00022525"/>
    </source>
</evidence>
<dbReference type="GO" id="GO:0004185">
    <property type="term" value="F:serine-type carboxypeptidase activity"/>
    <property type="evidence" value="ECO:0007669"/>
    <property type="project" value="UniProtKB-UniRule"/>
</dbReference>
<dbReference type="PANTHER" id="PTHR11802">
    <property type="entry name" value="SERINE PROTEASE FAMILY S10 SERINE CARBOXYPEPTIDASE"/>
    <property type="match status" value="1"/>
</dbReference>
<dbReference type="PRINTS" id="PR00724">
    <property type="entry name" value="CRBOXYPTASEC"/>
</dbReference>
<keyword evidence="3" id="KW-0964">Secreted</keyword>
<protein>
    <recommendedName>
        <fullName evidence="4">Carboxypeptidase</fullName>
        <ecNumber evidence="4">3.4.16.-</ecNumber>
    </recommendedName>
</protein>
<sequence length="484" mass="54300">MRFGSWIVVTVICAVFTQMCRTVGEYSSFQGDKILRLPGQPQIRFDQYAGYITIEETQQRSLFYYFVEAEYEPASRPLVLWLNGGPGCSSLGGGAFRENGPFRPRDGATLIKNNYSWNKEANMLYLESPAGVGFSHSANISFYSHVNDTVTAQDNLTFLRKWFIKFPKYKNRDLFITGESYAGHYIPQLGQLIMEAGSEFKLKGIAIGNPLLNFETDINSEGFFYWSRGLISDHTYQHLSATCNTSQIRRERQVIGIMSAACQQVEDLLAAEIPYKSLDQFDVSSDVCLYSGESQLAVQNHPLRAFLSTRQFVQESSHQPAMKSANQDTENVDLCIEKKVFDYLNRKDVQEALHSKLVGVTNWTICSSVLHYDLKNLLIPTTDILGSLVTSGIRVLIFSGDEDASIPFIGTRTLIQGLAEKMELNTTSSYRAWFHDKQVAGWTQTYGDILTFATIRGASHMTPFSSPGRSLALFTTFLAGENLA</sequence>
<dbReference type="EC" id="3.4.16.-" evidence="4"/>
<dbReference type="PANTHER" id="PTHR11802:SF421">
    <property type="entry name" value="CARBOXYPEPTIDASE"/>
    <property type="match status" value="1"/>
</dbReference>
<dbReference type="InterPro" id="IPR018202">
    <property type="entry name" value="Ser_caboxypep_ser_AS"/>
</dbReference>
<gene>
    <name evidence="5" type="ORF">K2173_016649</name>
</gene>
<dbReference type="GO" id="GO:0005576">
    <property type="term" value="C:extracellular region"/>
    <property type="evidence" value="ECO:0007669"/>
    <property type="project" value="UniProtKB-SubCell"/>
</dbReference>
<keyword evidence="6" id="KW-1185">Reference proteome</keyword>
<name>A0AAV8SHF6_9ROSI</name>
<evidence type="ECO:0000256" key="1">
    <source>
        <dbReference type="ARBA" id="ARBA00004613"/>
    </source>
</evidence>
<feature type="chain" id="PRO_5043099169" description="Carboxypeptidase" evidence="4">
    <location>
        <begin position="23"/>
        <end position="484"/>
    </location>
</feature>
<feature type="signal peptide" evidence="4">
    <location>
        <begin position="1"/>
        <end position="22"/>
    </location>
</feature>